<reference evidence="3" key="1">
    <citation type="journal article" date="2019" name="Sci. Rep.">
        <title>Draft genome of Tanacetum cinerariifolium, the natural source of mosquito coil.</title>
        <authorList>
            <person name="Yamashiro T."/>
            <person name="Shiraishi A."/>
            <person name="Satake H."/>
            <person name="Nakayama K."/>
        </authorList>
    </citation>
    <scope>NUCLEOTIDE SEQUENCE</scope>
</reference>
<feature type="region of interest" description="Disordered" evidence="2">
    <location>
        <begin position="439"/>
        <end position="479"/>
    </location>
</feature>
<gene>
    <name evidence="3" type="ORF">Tci_032190</name>
</gene>
<evidence type="ECO:0008006" key="4">
    <source>
        <dbReference type="Google" id="ProtNLM"/>
    </source>
</evidence>
<accession>A0A6L2LI00</accession>
<feature type="coiled-coil region" evidence="1">
    <location>
        <begin position="247"/>
        <end position="281"/>
    </location>
</feature>
<dbReference type="EMBL" id="BKCJ010004300">
    <property type="protein sequence ID" value="GEU60212.1"/>
    <property type="molecule type" value="Genomic_DNA"/>
</dbReference>
<evidence type="ECO:0000256" key="1">
    <source>
        <dbReference type="SAM" id="Coils"/>
    </source>
</evidence>
<proteinExistence type="predicted"/>
<name>A0A6L2LI00_TANCI</name>
<keyword evidence="1" id="KW-0175">Coiled coil</keyword>
<protein>
    <recommendedName>
        <fullName evidence="4">Integrase, catalytic region, zinc finger, CCHC-type, peptidase aspartic, catalytic</fullName>
    </recommendedName>
</protein>
<feature type="compositionally biased region" description="Basic and acidic residues" evidence="2">
    <location>
        <begin position="442"/>
        <end position="456"/>
    </location>
</feature>
<feature type="compositionally biased region" description="Polar residues" evidence="2">
    <location>
        <begin position="457"/>
        <end position="479"/>
    </location>
</feature>
<dbReference type="AlphaFoldDB" id="A0A6L2LI00"/>
<sequence length="534" mass="61932">MLLNLNQLEKQLDKEEFQETGSIDAFRALMTQFQTFINFRYYFDDFDGTMICKYFQAHTRTEIREFRDTLIQHMESLREKILERAKHKREKDRRVNDRMMQSKERKDNSSNALDADLVVTKSNETESERRILSSKSRNDTHTDDADINSVNEKQPMAEVQLSAEHNIHANEQNHSEQSESVYDTYLLEKVDRNTTPESTNMSIMGREIDQNADAKKFLKRGKHGRILNETSNEANIKREINVLETRNIDLECSVARLLAENEKLNKKNEHLKQTYKDLSDSIKKTSVQTKDHTDSLIVQLNCKSVENADLKAQIKEKVFMNVALKNELRKLKGNSVDTKFSKPSILGKPTLQPPRNQSVVRQPNAFKSERPNFSKPRFASQVDVNNVLSKPVTPHYLPKVREYVLAKPHHVNALSSYRNSKKESYGFNDMTLNYYQEKAKKKTQDKNRNLKPREMPSTETHQTPNACTPKPRSNNQTSRNWLASKSCEETLKDVQKTDHSRNPSSFSDFKHFVCSTCPKCVFNANHDACITKFL</sequence>
<organism evidence="3">
    <name type="scientific">Tanacetum cinerariifolium</name>
    <name type="common">Dalmatian daisy</name>
    <name type="synonym">Chrysanthemum cinerariifolium</name>
    <dbReference type="NCBI Taxonomy" id="118510"/>
    <lineage>
        <taxon>Eukaryota</taxon>
        <taxon>Viridiplantae</taxon>
        <taxon>Streptophyta</taxon>
        <taxon>Embryophyta</taxon>
        <taxon>Tracheophyta</taxon>
        <taxon>Spermatophyta</taxon>
        <taxon>Magnoliopsida</taxon>
        <taxon>eudicotyledons</taxon>
        <taxon>Gunneridae</taxon>
        <taxon>Pentapetalae</taxon>
        <taxon>asterids</taxon>
        <taxon>campanulids</taxon>
        <taxon>Asterales</taxon>
        <taxon>Asteraceae</taxon>
        <taxon>Asteroideae</taxon>
        <taxon>Anthemideae</taxon>
        <taxon>Anthemidinae</taxon>
        <taxon>Tanacetum</taxon>
    </lineage>
</organism>
<feature type="compositionally biased region" description="Basic and acidic residues" evidence="2">
    <location>
        <begin position="92"/>
        <end position="108"/>
    </location>
</feature>
<feature type="compositionally biased region" description="Basic and acidic residues" evidence="2">
    <location>
        <begin position="123"/>
        <end position="144"/>
    </location>
</feature>
<feature type="region of interest" description="Disordered" evidence="2">
    <location>
        <begin position="85"/>
        <end position="149"/>
    </location>
</feature>
<evidence type="ECO:0000313" key="3">
    <source>
        <dbReference type="EMBL" id="GEU60212.1"/>
    </source>
</evidence>
<comment type="caution">
    <text evidence="3">The sequence shown here is derived from an EMBL/GenBank/DDBJ whole genome shotgun (WGS) entry which is preliminary data.</text>
</comment>
<evidence type="ECO:0000256" key="2">
    <source>
        <dbReference type="SAM" id="MobiDB-lite"/>
    </source>
</evidence>